<dbReference type="GO" id="GO:0016491">
    <property type="term" value="F:oxidoreductase activity"/>
    <property type="evidence" value="ECO:0007669"/>
    <property type="project" value="InterPro"/>
</dbReference>
<dbReference type="Gene3D" id="3.20.20.100">
    <property type="entry name" value="NADP-dependent oxidoreductase domain"/>
    <property type="match status" value="1"/>
</dbReference>
<evidence type="ECO:0000313" key="2">
    <source>
        <dbReference type="EMBL" id="SVD80011.1"/>
    </source>
</evidence>
<proteinExistence type="predicted"/>
<dbReference type="Pfam" id="PF00248">
    <property type="entry name" value="Aldo_ket_red"/>
    <property type="match status" value="1"/>
</dbReference>
<organism evidence="2">
    <name type="scientific">marine metagenome</name>
    <dbReference type="NCBI Taxonomy" id="408172"/>
    <lineage>
        <taxon>unclassified sequences</taxon>
        <taxon>metagenomes</taxon>
        <taxon>ecological metagenomes</taxon>
    </lineage>
</organism>
<sequence length="220" mass="23891">MRCQIDIVLKRKLGRTKLDVSVLSMGTVSLGMDYGIRIPEKIGHPSESESIELLRAAADYGINFYDTAPVYGSSEIVLGKALFGKDSCYIATKLSLSFLEGADQTPLSRENAILESINKSLKCLQRDVLDVLQVHNATVAVFDDSITIRALQRVKHQGLVKYIGASIYNEKDALAAIDSGIVDILQVPFSILDQRLTVNVLPAAESANVGILARSVLLQG</sequence>
<evidence type="ECO:0000259" key="1">
    <source>
        <dbReference type="Pfam" id="PF00248"/>
    </source>
</evidence>
<reference evidence="2" key="1">
    <citation type="submission" date="2018-05" db="EMBL/GenBank/DDBJ databases">
        <authorList>
            <person name="Lanie J.A."/>
            <person name="Ng W.-L."/>
            <person name="Kazmierczak K.M."/>
            <person name="Andrzejewski T.M."/>
            <person name="Davidsen T.M."/>
            <person name="Wayne K.J."/>
            <person name="Tettelin H."/>
            <person name="Glass J.I."/>
            <person name="Rusch D."/>
            <person name="Podicherti R."/>
            <person name="Tsui H.-C.T."/>
            <person name="Winkler M.E."/>
        </authorList>
    </citation>
    <scope>NUCLEOTIDE SEQUENCE</scope>
</reference>
<gene>
    <name evidence="2" type="ORF">METZ01_LOCUS432865</name>
</gene>
<dbReference type="EMBL" id="UINC01174072">
    <property type="protein sequence ID" value="SVD80011.1"/>
    <property type="molecule type" value="Genomic_DNA"/>
</dbReference>
<dbReference type="InterPro" id="IPR023210">
    <property type="entry name" value="NADP_OxRdtase_dom"/>
</dbReference>
<dbReference type="AlphaFoldDB" id="A0A382YAX0"/>
<feature type="non-terminal residue" evidence="2">
    <location>
        <position position="220"/>
    </location>
</feature>
<dbReference type="InterPro" id="IPR020471">
    <property type="entry name" value="AKR"/>
</dbReference>
<protein>
    <recommendedName>
        <fullName evidence="1">NADP-dependent oxidoreductase domain-containing protein</fullName>
    </recommendedName>
</protein>
<dbReference type="PRINTS" id="PR00069">
    <property type="entry name" value="ALDKETRDTASE"/>
</dbReference>
<feature type="domain" description="NADP-dependent oxidoreductase" evidence="1">
    <location>
        <begin position="23"/>
        <end position="220"/>
    </location>
</feature>
<dbReference type="SUPFAM" id="SSF51430">
    <property type="entry name" value="NAD(P)-linked oxidoreductase"/>
    <property type="match status" value="1"/>
</dbReference>
<dbReference type="PANTHER" id="PTHR43312">
    <property type="entry name" value="D-THREO-ALDOSE 1-DEHYDROGENASE"/>
    <property type="match status" value="1"/>
</dbReference>
<dbReference type="PANTHER" id="PTHR43312:SF1">
    <property type="entry name" value="NADP-DEPENDENT OXIDOREDUCTASE DOMAIN-CONTAINING PROTEIN"/>
    <property type="match status" value="1"/>
</dbReference>
<dbReference type="InterPro" id="IPR036812">
    <property type="entry name" value="NAD(P)_OxRdtase_dom_sf"/>
</dbReference>
<dbReference type="CDD" id="cd19097">
    <property type="entry name" value="AKR_unchar"/>
    <property type="match status" value="1"/>
</dbReference>
<dbReference type="InterPro" id="IPR053135">
    <property type="entry name" value="AKR2_Oxidoreductase"/>
</dbReference>
<accession>A0A382YAX0</accession>
<name>A0A382YAX0_9ZZZZ</name>